<dbReference type="InterPro" id="IPR001647">
    <property type="entry name" value="HTH_TetR"/>
</dbReference>
<dbReference type="Gene3D" id="1.10.357.10">
    <property type="entry name" value="Tetracycline Repressor, domain 2"/>
    <property type="match status" value="2"/>
</dbReference>
<dbReference type="EMBL" id="JBBEGL010000001">
    <property type="protein sequence ID" value="MEJ2885158.1"/>
    <property type="molecule type" value="Genomic_DNA"/>
</dbReference>
<dbReference type="PANTHER" id="PTHR30055">
    <property type="entry name" value="HTH-TYPE TRANSCRIPTIONAL REGULATOR RUTR"/>
    <property type="match status" value="1"/>
</dbReference>
<reference evidence="4 5" key="1">
    <citation type="submission" date="2024-03" db="EMBL/GenBank/DDBJ databases">
        <title>Actinomycetospora sp. OC33-EN06, a novel actinomycete isolated from wild orchid (Aerides multiflora).</title>
        <authorList>
            <person name="Suriyachadkun C."/>
        </authorList>
    </citation>
    <scope>NUCLEOTIDE SEQUENCE [LARGE SCALE GENOMIC DNA]</scope>
    <source>
        <strain evidence="4 5">OC33-EN06</strain>
    </source>
</reference>
<feature type="DNA-binding region" description="H-T-H motif" evidence="2">
    <location>
        <begin position="34"/>
        <end position="53"/>
    </location>
</feature>
<dbReference type="Pfam" id="PF00440">
    <property type="entry name" value="TetR_N"/>
    <property type="match status" value="2"/>
</dbReference>
<dbReference type="Proteomes" id="UP001370100">
    <property type="component" value="Unassembled WGS sequence"/>
</dbReference>
<evidence type="ECO:0000256" key="2">
    <source>
        <dbReference type="PROSITE-ProRule" id="PRU00335"/>
    </source>
</evidence>
<sequence>MTRARVRRTATERRQELAEAAARAFHREGFHRVTIAGVATSVGVTAPAVYRHFANKNALLAGAVETGLDEIEAAVADAGDRDAVLENLTRAALHRPDFWTLLQREMRHLDDAAQQQARARFRAFTASLGAALSAGGDPEELRVMTALAVLASPSAHPTSLPTDRAHALLAGAAAAVCVAPLPSSGGGATAREERHPASRGEEVLATAIRLFHRRGYAAVSLDDIGAAVGMAGPSIYHHWASKADLLVAAVDRVLSGLPAAGPDVAPKTAVRAYVDLALREREALGVSVTERIGLPGDAAARIGRHDAEDLAGWVAMLRASRPALDGDEAALLVHAARAVVHDVVRIGRLYRRPGVADELEALALAVLYSP</sequence>
<dbReference type="Gene3D" id="1.10.10.60">
    <property type="entry name" value="Homeodomain-like"/>
    <property type="match status" value="2"/>
</dbReference>
<dbReference type="RefSeq" id="WP_337711652.1">
    <property type="nucleotide sequence ID" value="NZ_JBBEGL010000001.1"/>
</dbReference>
<comment type="caution">
    <text evidence="4">The sequence shown here is derived from an EMBL/GenBank/DDBJ whole genome shotgun (WGS) entry which is preliminary data.</text>
</comment>
<dbReference type="InterPro" id="IPR050109">
    <property type="entry name" value="HTH-type_TetR-like_transc_reg"/>
</dbReference>
<dbReference type="PROSITE" id="PS01081">
    <property type="entry name" value="HTH_TETR_1"/>
    <property type="match status" value="1"/>
</dbReference>
<dbReference type="InterPro" id="IPR009057">
    <property type="entry name" value="Homeodomain-like_sf"/>
</dbReference>
<dbReference type="InterPro" id="IPR023772">
    <property type="entry name" value="DNA-bd_HTH_TetR-type_CS"/>
</dbReference>
<organism evidence="4 5">
    <name type="scientific">Actinomycetospora aeridis</name>
    <dbReference type="NCBI Taxonomy" id="3129231"/>
    <lineage>
        <taxon>Bacteria</taxon>
        <taxon>Bacillati</taxon>
        <taxon>Actinomycetota</taxon>
        <taxon>Actinomycetes</taxon>
        <taxon>Pseudonocardiales</taxon>
        <taxon>Pseudonocardiaceae</taxon>
        <taxon>Actinomycetospora</taxon>
    </lineage>
</organism>
<dbReference type="SUPFAM" id="SSF46689">
    <property type="entry name" value="Homeodomain-like"/>
    <property type="match status" value="2"/>
</dbReference>
<evidence type="ECO:0000256" key="1">
    <source>
        <dbReference type="ARBA" id="ARBA00023125"/>
    </source>
</evidence>
<evidence type="ECO:0000313" key="4">
    <source>
        <dbReference type="EMBL" id="MEJ2885158.1"/>
    </source>
</evidence>
<dbReference type="PANTHER" id="PTHR30055:SF237">
    <property type="entry name" value="TRANSCRIPTIONAL REPRESSOR MCE3R"/>
    <property type="match status" value="1"/>
</dbReference>
<feature type="DNA-binding region" description="H-T-H motif" evidence="2">
    <location>
        <begin position="220"/>
        <end position="239"/>
    </location>
</feature>
<proteinExistence type="predicted"/>
<keyword evidence="5" id="KW-1185">Reference proteome</keyword>
<name>A0ABU8N0E3_9PSEU</name>
<keyword evidence="1 2" id="KW-0238">DNA-binding</keyword>
<protein>
    <submittedName>
        <fullName evidence="4">TetR/AcrR family transcriptional regulator</fullName>
    </submittedName>
</protein>
<feature type="domain" description="HTH tetR-type" evidence="3">
    <location>
        <begin position="197"/>
        <end position="257"/>
    </location>
</feature>
<feature type="domain" description="HTH tetR-type" evidence="3">
    <location>
        <begin position="11"/>
        <end position="71"/>
    </location>
</feature>
<dbReference type="PRINTS" id="PR00455">
    <property type="entry name" value="HTHTETR"/>
</dbReference>
<accession>A0ABU8N0E3</accession>
<dbReference type="PROSITE" id="PS50977">
    <property type="entry name" value="HTH_TETR_2"/>
    <property type="match status" value="2"/>
</dbReference>
<gene>
    <name evidence="4" type="ORF">WCD41_01750</name>
</gene>
<evidence type="ECO:0000313" key="5">
    <source>
        <dbReference type="Proteomes" id="UP001370100"/>
    </source>
</evidence>
<evidence type="ECO:0000259" key="3">
    <source>
        <dbReference type="PROSITE" id="PS50977"/>
    </source>
</evidence>